<dbReference type="AlphaFoldDB" id="A0A0B7IJH4"/>
<evidence type="ECO:0000256" key="1">
    <source>
        <dbReference type="SAM" id="MobiDB-lite"/>
    </source>
</evidence>
<feature type="region of interest" description="Disordered" evidence="1">
    <location>
        <begin position="79"/>
        <end position="146"/>
    </location>
</feature>
<dbReference type="InterPro" id="IPR008160">
    <property type="entry name" value="Collagen"/>
</dbReference>
<proteinExistence type="predicted"/>
<name>A0A0B7IJH4_9FLAO</name>
<organism evidence="2 3">
    <name type="scientific">Capnocytophaga canimorsus</name>
    <dbReference type="NCBI Taxonomy" id="28188"/>
    <lineage>
        <taxon>Bacteria</taxon>
        <taxon>Pseudomonadati</taxon>
        <taxon>Bacteroidota</taxon>
        <taxon>Flavobacteriia</taxon>
        <taxon>Flavobacteriales</taxon>
        <taxon>Flavobacteriaceae</taxon>
        <taxon>Capnocytophaga</taxon>
    </lineage>
</organism>
<sequence length="177" mass="18427">MRIIKIIVCALLGFMLSHCTKEKENIVEKTETIPAPQGAVMLTGRGKPSPSLGKIGDFYIDLTQSDLYGAKTQAGWGNPISLKGADGQNGTNGQNGQDGANGQNGTDGQDGQDGANGQNGTNGQDGQDGARGSVLHTGNTAPDAQLGEIGDWYIDGQNKHIYGPKTATGWGNPVIQF</sequence>
<dbReference type="EMBL" id="CDOK01000134">
    <property type="protein sequence ID" value="CEN50704.1"/>
    <property type="molecule type" value="Genomic_DNA"/>
</dbReference>
<reference evidence="3" key="1">
    <citation type="submission" date="2015-01" db="EMBL/GenBank/DDBJ databases">
        <authorList>
            <person name="MANFREDI Pablo"/>
        </authorList>
    </citation>
    <scope>NUCLEOTIDE SEQUENCE [LARGE SCALE GENOMIC DNA]</scope>
    <source>
        <strain evidence="3">Cc11</strain>
    </source>
</reference>
<dbReference type="Pfam" id="PF01391">
    <property type="entry name" value="Collagen"/>
    <property type="match status" value="1"/>
</dbReference>
<dbReference type="Proteomes" id="UP000039370">
    <property type="component" value="Unassembled WGS sequence"/>
</dbReference>
<evidence type="ECO:0000313" key="2">
    <source>
        <dbReference type="EMBL" id="CEN50704.1"/>
    </source>
</evidence>
<evidence type="ECO:0000313" key="3">
    <source>
        <dbReference type="Proteomes" id="UP000039370"/>
    </source>
</evidence>
<accession>A0A0B7IJH4</accession>
<protein>
    <recommendedName>
        <fullName evidence="4">Collagen triple helix repeat (20 copies)</fullName>
    </recommendedName>
</protein>
<dbReference type="RefSeq" id="WP_082021047.1">
    <property type="nucleotide sequence ID" value="NZ_BOQI01000017.1"/>
</dbReference>
<gene>
    <name evidence="2" type="ORF">CCAN11_2190014</name>
</gene>
<feature type="compositionally biased region" description="Low complexity" evidence="1">
    <location>
        <begin position="84"/>
        <end position="127"/>
    </location>
</feature>
<evidence type="ECO:0008006" key="4">
    <source>
        <dbReference type="Google" id="ProtNLM"/>
    </source>
</evidence>